<name>A0ACC0H3H2_9ERIC</name>
<accession>A0ACC0H3H2</accession>
<reference evidence="1 2" key="1">
    <citation type="journal article" date="2022" name="Plant J.">
        <title>Chromosome-level genome of Camellia lanceoleosa provides a valuable resource for understanding genome evolution and self-incompatibility.</title>
        <authorList>
            <person name="Gong W."/>
            <person name="Xiao S."/>
            <person name="Wang L."/>
            <person name="Liao Z."/>
            <person name="Chang Y."/>
            <person name="Mo W."/>
            <person name="Hu G."/>
            <person name="Li W."/>
            <person name="Zhao G."/>
            <person name="Zhu H."/>
            <person name="Hu X."/>
            <person name="Ji K."/>
            <person name="Xiang X."/>
            <person name="Song Q."/>
            <person name="Yuan D."/>
            <person name="Jin S."/>
            <person name="Zhang L."/>
        </authorList>
    </citation>
    <scope>NUCLEOTIDE SEQUENCE [LARGE SCALE GENOMIC DNA]</scope>
    <source>
        <strain evidence="1">SQ_2022a</strain>
    </source>
</reference>
<proteinExistence type="predicted"/>
<gene>
    <name evidence="1" type="ORF">LOK49_LG07G00507</name>
</gene>
<comment type="caution">
    <text evidence="1">The sequence shown here is derived from an EMBL/GenBank/DDBJ whole genome shotgun (WGS) entry which is preliminary data.</text>
</comment>
<evidence type="ECO:0000313" key="2">
    <source>
        <dbReference type="Proteomes" id="UP001060215"/>
    </source>
</evidence>
<sequence length="120" mass="13065">MIDSSDPKWDDQGSVLDNYKAFDIVSIPNFLGVRSCTSHIIESESLQIPSPATDSTVPEFSGSTPTNFKRRGLSSIGFATARSHLSPTPMASKTRQSSHDQPEKKPNSRSKSYCVVSIST</sequence>
<dbReference type="Proteomes" id="UP001060215">
    <property type="component" value="Chromosome 7"/>
</dbReference>
<organism evidence="1 2">
    <name type="scientific">Camellia lanceoleosa</name>
    <dbReference type="NCBI Taxonomy" id="1840588"/>
    <lineage>
        <taxon>Eukaryota</taxon>
        <taxon>Viridiplantae</taxon>
        <taxon>Streptophyta</taxon>
        <taxon>Embryophyta</taxon>
        <taxon>Tracheophyta</taxon>
        <taxon>Spermatophyta</taxon>
        <taxon>Magnoliopsida</taxon>
        <taxon>eudicotyledons</taxon>
        <taxon>Gunneridae</taxon>
        <taxon>Pentapetalae</taxon>
        <taxon>asterids</taxon>
        <taxon>Ericales</taxon>
        <taxon>Theaceae</taxon>
        <taxon>Camellia</taxon>
    </lineage>
</organism>
<keyword evidence="2" id="KW-1185">Reference proteome</keyword>
<protein>
    <submittedName>
        <fullName evidence="1">Uncharacterized protein</fullName>
    </submittedName>
</protein>
<dbReference type="EMBL" id="CM045764">
    <property type="protein sequence ID" value="KAI8006666.1"/>
    <property type="molecule type" value="Genomic_DNA"/>
</dbReference>
<evidence type="ECO:0000313" key="1">
    <source>
        <dbReference type="EMBL" id="KAI8006666.1"/>
    </source>
</evidence>